<comment type="caution">
    <text evidence="1">The sequence shown here is derived from an EMBL/GenBank/DDBJ whole genome shotgun (WGS) entry which is preliminary data.</text>
</comment>
<dbReference type="Proteomes" id="UP001595191">
    <property type="component" value="Unassembled WGS sequence"/>
</dbReference>
<evidence type="ECO:0000313" key="2">
    <source>
        <dbReference type="Proteomes" id="UP001595191"/>
    </source>
</evidence>
<keyword evidence="2" id="KW-1185">Reference proteome</keyword>
<protein>
    <submittedName>
        <fullName evidence="1">Uncharacterized protein</fullName>
    </submittedName>
</protein>
<proteinExistence type="predicted"/>
<accession>A0ACC7LMA0</accession>
<name>A0ACC7LMA0_9FLAO</name>
<organism evidence="1 2">
    <name type="scientific">Meishania litoralis</name>
    <dbReference type="NCBI Taxonomy" id="3434685"/>
    <lineage>
        <taxon>Bacteria</taxon>
        <taxon>Pseudomonadati</taxon>
        <taxon>Bacteroidota</taxon>
        <taxon>Flavobacteriia</taxon>
        <taxon>Flavobacteriales</taxon>
        <taxon>Flavobacteriaceae</taxon>
        <taxon>Meishania</taxon>
    </lineage>
</organism>
<dbReference type="EMBL" id="JBHFPV010000004">
    <property type="protein sequence ID" value="MFH6604680.1"/>
    <property type="molecule type" value="Genomic_DNA"/>
</dbReference>
<sequence length="166" mass="18676">MKPFHVIPFIIVWFCCCSTDKENTIAIAMTKEMAMYQQNTGLAEVTNVTVSGGENSYTLSVTLKSPDTGCNQYADWWEVFDLDGNLIYRRILTHSHTNEQPFTRTGGPVEIAADLEIYVRVHMNNSGYSNKVFRGSVTKGFLAEDLDIEFAKDLETEEPLPTGCDF</sequence>
<gene>
    <name evidence="1" type="ORF">ACEZ3G_14420</name>
</gene>
<reference evidence="1" key="1">
    <citation type="submission" date="2024-09" db="EMBL/GenBank/DDBJ databases">
        <authorList>
            <person name="Liu J."/>
        </authorList>
    </citation>
    <scope>NUCLEOTIDE SEQUENCE</scope>
    <source>
        <strain evidence="1">NBU2967</strain>
    </source>
</reference>
<evidence type="ECO:0000313" key="1">
    <source>
        <dbReference type="EMBL" id="MFH6604680.1"/>
    </source>
</evidence>